<organism evidence="1 2">
    <name type="scientific">Carboxylicivirga mesophila</name>
    <dbReference type="NCBI Taxonomy" id="1166478"/>
    <lineage>
        <taxon>Bacteria</taxon>
        <taxon>Pseudomonadati</taxon>
        <taxon>Bacteroidota</taxon>
        <taxon>Bacteroidia</taxon>
        <taxon>Marinilabiliales</taxon>
        <taxon>Marinilabiliaceae</taxon>
        <taxon>Carboxylicivirga</taxon>
    </lineage>
</organism>
<evidence type="ECO:0000313" key="2">
    <source>
        <dbReference type="Proteomes" id="UP000721861"/>
    </source>
</evidence>
<proteinExistence type="predicted"/>
<accession>A0ABS5KFD8</accession>
<name>A0ABS5KFD8_9BACT</name>
<evidence type="ECO:0000313" key="1">
    <source>
        <dbReference type="EMBL" id="MBS2213779.1"/>
    </source>
</evidence>
<keyword evidence="2" id="KW-1185">Reference proteome</keyword>
<dbReference type="EMBL" id="JAGUCN010000034">
    <property type="protein sequence ID" value="MBS2213779.1"/>
    <property type="molecule type" value="Genomic_DNA"/>
</dbReference>
<dbReference type="Proteomes" id="UP000721861">
    <property type="component" value="Unassembled WGS sequence"/>
</dbReference>
<reference evidence="1 2" key="1">
    <citation type="journal article" date="2014" name="Int. J. Syst. Evol. Microbiol.">
        <title>Carboxylicivirga gen. nov. in the family Marinilabiliaceae with two novel species, Carboxylicivirga mesophila sp. nov. and Carboxylicivirga taeanensis sp. nov., and reclassification of Cytophaga fermentans as Saccharicrinis fermentans gen. nov., comb. nov.</title>
        <authorList>
            <person name="Yang S.H."/>
            <person name="Seo H.S."/>
            <person name="Woo J.H."/>
            <person name="Oh H.M."/>
            <person name="Jang H."/>
            <person name="Lee J.H."/>
            <person name="Kim S.J."/>
            <person name="Kwon K.K."/>
        </authorList>
    </citation>
    <scope>NUCLEOTIDE SEQUENCE [LARGE SCALE GENOMIC DNA]</scope>
    <source>
        <strain evidence="1 2">JCM 18290</strain>
    </source>
</reference>
<gene>
    <name evidence="1" type="ORF">KEM09_20390</name>
</gene>
<evidence type="ECO:0008006" key="3">
    <source>
        <dbReference type="Google" id="ProtNLM"/>
    </source>
</evidence>
<protein>
    <recommendedName>
        <fullName evidence="3">Outer membrane protein beta-barrel domain-containing protein</fullName>
    </recommendedName>
</protein>
<comment type="caution">
    <text evidence="1">The sequence shown here is derived from an EMBL/GenBank/DDBJ whole genome shotgun (WGS) entry which is preliminary data.</text>
</comment>
<sequence length="551" mass="61466">MAVLFVNAISTYSQQLEQIGKKDGLKLNGGLNVNQMYRSNAASGIDPYALVVTGNVAANVYGMSIPVSFTWSNQNWTYTQPFNQFSISPSYKWATLHLGYSSMSFSPYSLSGHTFAGAGIVLAPTDKLKFSAMFGRLRKALPGDTVSGFDPQYKRMGKGMKASYTFKNAEVGVHLFHGQDDTDKPFEKMDSLGITPMENMVLGSTFMVRPWQRLTMRGEVSVSSLSRDRRISGATDFNGAATHRYHAAKSDISWSTSIGSIGAGIEYVEPGYETLGAYYTVNDFVNYTLNLATMMLRGKVTMAANVGLRQTNLDNQSDTDQKDIIQNFNVGFTPNEKFNLSASYSNFYNYTHIQTVFEETNTHTEYELLDTLSFTQINENISLSANWQIKKTETAKHSLNGNINFQQASQNQSDVMENADSRFVNASGGYSWARPKQNLSIGLNMNYSRNKTSAGTGEAYGPIFFVRKSLFDKKWRNSLSVSWNGTYMEQESTGNVLTARLGSNYALKKKHLLNLSMAYSQRDRNGSTNSYVTASLGYSYRFGWPKKDTNR</sequence>
<dbReference type="SUPFAM" id="SSF56935">
    <property type="entry name" value="Porins"/>
    <property type="match status" value="1"/>
</dbReference>